<evidence type="ECO:0000256" key="4">
    <source>
        <dbReference type="ARBA" id="ARBA00023163"/>
    </source>
</evidence>
<gene>
    <name evidence="10" type="ORF">G7Z17_g2879</name>
</gene>
<feature type="region of interest" description="Disordered" evidence="7">
    <location>
        <begin position="46"/>
        <end position="67"/>
    </location>
</feature>
<dbReference type="PANTHER" id="PTHR47660">
    <property type="entry name" value="TRANSCRIPTION FACTOR WITH C2H2 AND ZN(2)-CYS(6) DNA BINDING DOMAIN (EUROFUNG)-RELATED-RELATED"/>
    <property type="match status" value="1"/>
</dbReference>
<reference evidence="10" key="1">
    <citation type="submission" date="2020-03" db="EMBL/GenBank/DDBJ databases">
        <title>Draft Genome Sequence of Cylindrodendrum hubeiense.</title>
        <authorList>
            <person name="Buettner E."/>
            <person name="Kellner H."/>
        </authorList>
    </citation>
    <scope>NUCLEOTIDE SEQUENCE</scope>
    <source>
        <strain evidence="10">IHI 201604</strain>
    </source>
</reference>
<dbReference type="SMART" id="SM00066">
    <property type="entry name" value="GAL4"/>
    <property type="match status" value="1"/>
</dbReference>
<keyword evidence="6" id="KW-0863">Zinc-finger</keyword>
<dbReference type="SMART" id="SM00355">
    <property type="entry name" value="ZnF_C2H2"/>
    <property type="match status" value="1"/>
</dbReference>
<evidence type="ECO:0000259" key="8">
    <source>
        <dbReference type="PROSITE" id="PS50048"/>
    </source>
</evidence>
<dbReference type="InterPro" id="IPR036864">
    <property type="entry name" value="Zn2-C6_fun-type_DNA-bd_sf"/>
</dbReference>
<evidence type="ECO:0000256" key="5">
    <source>
        <dbReference type="ARBA" id="ARBA00023242"/>
    </source>
</evidence>
<feature type="domain" description="C2H2-type" evidence="9">
    <location>
        <begin position="17"/>
        <end position="44"/>
    </location>
</feature>
<dbReference type="Pfam" id="PF06985">
    <property type="entry name" value="HET"/>
    <property type="match status" value="1"/>
</dbReference>
<sequence length="1333" mass="149424">METSPQPPQKAPGQGLFQCSACQRTFTRVDHLARHVRSHLLKRHAACHEGEEKSGKRQKRQHQQSLRVSQACKPCATAKLKCDDEKPCGRCTQRGITCTFEARDSVKLSRSETSQSDNGTSPVAAQPGDSSVIGAPIDSIEQVATMPTPTSMIRHHSVAPLGLPTTSPFDFPEHNISGFLKGVMTPHLQDGACTYAPPAWHDTNSGFSARGLLDFTMETGFDFDDADFGFIDQLCSDPNSNDNHQQPMVEQAFDALGIETPRKHVALGAEAYKRSSLSVWEPTSQDTIAAELEDLSALGTDNGSPESRSTSSNQYYLRERLSRPTRDKFLGMILNHCRLEKSHFAIKAFPTPEVLDDLLEGFFSHHIHQTDSYIHAPSFRPNALRPELLGGIVATGAVLTDITSVHKLGFAIQEAVRTTLPSKFEESNARTRQLWAVQSFMCEIEIGLWSGIKRKTEIAESHTQTLYTMLRRAGRFRRPNRVLEAPLIEDTGKALHLKWLEWVEEESYKRFVFHAFIMDAQASMALFINPVISFAELATPLPAPRELWLAEDAEQWKSIYLSRPRYTDPYLSLVDFLRGPIELPEDCDIHLLQLVILHGIWGMIWQQSQLLSTLRRPGYTDPALALRHQELLKMLHHFRINISECRDPTSEETTLTLELLHMHLHMSFEDIEFFAGKGDLEDARRVLPTLQQWVDGPESRQAIWHAGQVIRAARKFRLKHIRGFFAIAVYHASLALWAYSIMSVANGMDAEAPLPNTFPNAVCLDGPDTSTVQRFITLGKGIPSLSYPQITDTTTTTLVPLSNQEAVISAILEILQGNFPCSLQVETAPPLVENLKQLLQDLGRAATKPFVYKDLEKSTQIRLLELSPGSRMEALHAQLRVVDWSELHPYGALSYTWADAEGDATLCRRVFLGDTYSALPITLSCDRALRSLRKRDSKVTLWVDAICINQWSPAERSHQVSLMRHIYSMAETVHIYVGELEHGSDKTGAEAIHELIVLDELGHSEALAAAELFSTGSSFPSFFARPYFSRLWVVQEVLLASSITLHCGELSVQLSRETIAYIEQRNIKIPYWLSLIGKAKTGSKIDPVDLPTLLLATSACGMSDLRDKVFGLLGLVEDAGDELLNANYDLMVREVYIGVAAYLLRNRNYRQILELASIEHKTHLRETYGIPSWVPLWNSQTTMHDIDDITRQFEALETDYRNYEFFQKNHELLKIQGVCVKRDNSEAANQAPCSHQMQIHAGTGSLVTLGYTVIELDILSIKPSQNEKVKAKLKIQEIVTDFYLFDGGAVLAIRAPSWVLTMVEIHPKSNVTGQGDAPRHQNGFTSRQIDEGS</sequence>
<dbReference type="Pfam" id="PF00172">
    <property type="entry name" value="Zn_clus"/>
    <property type="match status" value="1"/>
</dbReference>
<evidence type="ECO:0000313" key="11">
    <source>
        <dbReference type="Proteomes" id="UP000722485"/>
    </source>
</evidence>
<dbReference type="CDD" id="cd00067">
    <property type="entry name" value="GAL4"/>
    <property type="match status" value="1"/>
</dbReference>
<feature type="compositionally biased region" description="Basic and acidic residues" evidence="7">
    <location>
        <begin position="46"/>
        <end position="55"/>
    </location>
</feature>
<dbReference type="InterPro" id="IPR036236">
    <property type="entry name" value="Znf_C2H2_sf"/>
</dbReference>
<dbReference type="Gene3D" id="4.10.240.10">
    <property type="entry name" value="Zn(2)-C6 fungal-type DNA-binding domain"/>
    <property type="match status" value="1"/>
</dbReference>
<dbReference type="CDD" id="cd12148">
    <property type="entry name" value="fungal_TF_MHR"/>
    <property type="match status" value="1"/>
</dbReference>
<feature type="domain" description="Zn(2)-C6 fungal-type" evidence="8">
    <location>
        <begin position="71"/>
        <end position="100"/>
    </location>
</feature>
<evidence type="ECO:0000256" key="3">
    <source>
        <dbReference type="ARBA" id="ARBA00023015"/>
    </source>
</evidence>
<evidence type="ECO:0000256" key="2">
    <source>
        <dbReference type="ARBA" id="ARBA00022833"/>
    </source>
</evidence>
<dbReference type="SUPFAM" id="SSF57667">
    <property type="entry name" value="beta-beta-alpha zinc fingers"/>
    <property type="match status" value="1"/>
</dbReference>
<keyword evidence="1" id="KW-0479">Metal-binding</keyword>
<protein>
    <submittedName>
        <fullName evidence="10">Uncharacterized protein</fullName>
    </submittedName>
</protein>
<dbReference type="PROSITE" id="PS50048">
    <property type="entry name" value="ZN2_CY6_FUNGAL_2"/>
    <property type="match status" value="1"/>
</dbReference>
<evidence type="ECO:0000313" key="10">
    <source>
        <dbReference type="EMBL" id="KAF7554418.1"/>
    </source>
</evidence>
<accession>A0A9P5LIM5</accession>
<dbReference type="OrthoDB" id="40579at2759"/>
<dbReference type="InterPro" id="IPR001138">
    <property type="entry name" value="Zn2Cys6_DnaBD"/>
</dbReference>
<dbReference type="GO" id="GO:0003677">
    <property type="term" value="F:DNA binding"/>
    <property type="evidence" value="ECO:0007669"/>
    <property type="project" value="InterPro"/>
</dbReference>
<name>A0A9P5LIM5_9HYPO</name>
<feature type="region of interest" description="Disordered" evidence="7">
    <location>
        <begin position="1309"/>
        <end position="1333"/>
    </location>
</feature>
<dbReference type="InterPro" id="IPR013087">
    <property type="entry name" value="Znf_C2H2_type"/>
</dbReference>
<dbReference type="Gene3D" id="3.30.160.60">
    <property type="entry name" value="Classic Zinc Finger"/>
    <property type="match status" value="1"/>
</dbReference>
<evidence type="ECO:0000256" key="7">
    <source>
        <dbReference type="SAM" id="MobiDB-lite"/>
    </source>
</evidence>
<keyword evidence="4" id="KW-0804">Transcription</keyword>
<dbReference type="Proteomes" id="UP000722485">
    <property type="component" value="Unassembled WGS sequence"/>
</dbReference>
<organism evidence="10 11">
    <name type="scientific">Cylindrodendrum hubeiense</name>
    <dbReference type="NCBI Taxonomy" id="595255"/>
    <lineage>
        <taxon>Eukaryota</taxon>
        <taxon>Fungi</taxon>
        <taxon>Dikarya</taxon>
        <taxon>Ascomycota</taxon>
        <taxon>Pezizomycotina</taxon>
        <taxon>Sordariomycetes</taxon>
        <taxon>Hypocreomycetidae</taxon>
        <taxon>Hypocreales</taxon>
        <taxon>Nectriaceae</taxon>
        <taxon>Cylindrodendrum</taxon>
    </lineage>
</organism>
<evidence type="ECO:0000259" key="9">
    <source>
        <dbReference type="PROSITE" id="PS50157"/>
    </source>
</evidence>
<keyword evidence="5" id="KW-0539">Nucleus</keyword>
<dbReference type="PROSITE" id="PS00463">
    <property type="entry name" value="ZN2_CY6_FUNGAL_1"/>
    <property type="match status" value="1"/>
</dbReference>
<dbReference type="GO" id="GO:0008270">
    <property type="term" value="F:zinc ion binding"/>
    <property type="evidence" value="ECO:0007669"/>
    <property type="project" value="UniProtKB-KW"/>
</dbReference>
<dbReference type="EMBL" id="JAANBB010000032">
    <property type="protein sequence ID" value="KAF7554418.1"/>
    <property type="molecule type" value="Genomic_DNA"/>
</dbReference>
<keyword evidence="2" id="KW-0862">Zinc</keyword>
<evidence type="ECO:0000256" key="6">
    <source>
        <dbReference type="PROSITE-ProRule" id="PRU00042"/>
    </source>
</evidence>
<feature type="region of interest" description="Disordered" evidence="7">
    <location>
        <begin position="107"/>
        <end position="133"/>
    </location>
</feature>
<dbReference type="Pfam" id="PF04082">
    <property type="entry name" value="Fungal_trans"/>
    <property type="match status" value="1"/>
</dbReference>
<dbReference type="PROSITE" id="PS50157">
    <property type="entry name" value="ZINC_FINGER_C2H2_2"/>
    <property type="match status" value="1"/>
</dbReference>
<keyword evidence="3" id="KW-0805">Transcription regulation</keyword>
<dbReference type="SUPFAM" id="SSF57701">
    <property type="entry name" value="Zn2/Cys6 DNA-binding domain"/>
    <property type="match status" value="1"/>
</dbReference>
<proteinExistence type="predicted"/>
<dbReference type="GO" id="GO:0006351">
    <property type="term" value="P:DNA-templated transcription"/>
    <property type="evidence" value="ECO:0007669"/>
    <property type="project" value="InterPro"/>
</dbReference>
<dbReference type="GO" id="GO:0000981">
    <property type="term" value="F:DNA-binding transcription factor activity, RNA polymerase II-specific"/>
    <property type="evidence" value="ECO:0007669"/>
    <property type="project" value="InterPro"/>
</dbReference>
<evidence type="ECO:0000256" key="1">
    <source>
        <dbReference type="ARBA" id="ARBA00022723"/>
    </source>
</evidence>
<comment type="caution">
    <text evidence="10">The sequence shown here is derived from an EMBL/GenBank/DDBJ whole genome shotgun (WGS) entry which is preliminary data.</text>
</comment>
<feature type="compositionally biased region" description="Polar residues" evidence="7">
    <location>
        <begin position="111"/>
        <end position="123"/>
    </location>
</feature>
<dbReference type="InterPro" id="IPR010730">
    <property type="entry name" value="HET"/>
</dbReference>
<dbReference type="PROSITE" id="PS00028">
    <property type="entry name" value="ZINC_FINGER_C2H2_1"/>
    <property type="match status" value="1"/>
</dbReference>
<dbReference type="PANTHER" id="PTHR47660:SF2">
    <property type="entry name" value="TRANSCRIPTION FACTOR WITH C2H2 AND ZN(2)-CYS(6) DNA BINDING DOMAIN (EUROFUNG)"/>
    <property type="match status" value="1"/>
</dbReference>
<dbReference type="InterPro" id="IPR007219">
    <property type="entry name" value="XnlR_reg_dom"/>
</dbReference>
<keyword evidence="11" id="KW-1185">Reference proteome</keyword>